<proteinExistence type="predicted"/>
<keyword evidence="2" id="KW-1185">Reference proteome</keyword>
<accession>A0A543FBZ8</accession>
<dbReference type="Proteomes" id="UP000316331">
    <property type="component" value="Unassembled WGS sequence"/>
</dbReference>
<protein>
    <submittedName>
        <fullName evidence="1">Uncharacterized protein</fullName>
    </submittedName>
</protein>
<dbReference type="AlphaFoldDB" id="A0A543FBZ8"/>
<comment type="caution">
    <text evidence="1">The sequence shown here is derived from an EMBL/GenBank/DDBJ whole genome shotgun (WGS) entry which is preliminary data.</text>
</comment>
<evidence type="ECO:0000313" key="1">
    <source>
        <dbReference type="EMBL" id="TQM31353.1"/>
    </source>
</evidence>
<name>A0A543FBZ8_9NOCA</name>
<dbReference type="EMBL" id="VFPG01000001">
    <property type="protein sequence ID" value="TQM31353.1"/>
    <property type="molecule type" value="Genomic_DNA"/>
</dbReference>
<reference evidence="1 2" key="1">
    <citation type="submission" date="2019-06" db="EMBL/GenBank/DDBJ databases">
        <title>Sequencing the genomes of 1000 actinobacteria strains.</title>
        <authorList>
            <person name="Klenk H.-P."/>
        </authorList>
    </citation>
    <scope>NUCLEOTIDE SEQUENCE [LARGE SCALE GENOMIC DNA]</scope>
    <source>
        <strain evidence="1 2">DSM 103495</strain>
    </source>
</reference>
<organism evidence="1 2">
    <name type="scientific">Nocardia bhagyanarayanae</name>
    <dbReference type="NCBI Taxonomy" id="1215925"/>
    <lineage>
        <taxon>Bacteria</taxon>
        <taxon>Bacillati</taxon>
        <taxon>Actinomycetota</taxon>
        <taxon>Actinomycetes</taxon>
        <taxon>Mycobacteriales</taxon>
        <taxon>Nocardiaceae</taxon>
        <taxon>Nocardia</taxon>
    </lineage>
</organism>
<evidence type="ECO:0000313" key="2">
    <source>
        <dbReference type="Proteomes" id="UP000316331"/>
    </source>
</evidence>
<gene>
    <name evidence="1" type="ORF">FB390_3010</name>
</gene>
<sequence>MYSPHQSLIYLEQQTMRITSQGDDRVVVTSRNLWSHRAMSPRCEMVTVHRHPAREPQQATLAKSPAWPDHLICPNRRSAVKDA</sequence>